<feature type="compositionally biased region" description="Polar residues" evidence="1">
    <location>
        <begin position="1"/>
        <end position="22"/>
    </location>
</feature>
<protein>
    <recommendedName>
        <fullName evidence="2">DUF6535 domain-containing protein</fullName>
    </recommendedName>
</protein>
<dbReference type="Pfam" id="PF20153">
    <property type="entry name" value="DUF6535"/>
    <property type="match status" value="1"/>
</dbReference>
<evidence type="ECO:0000313" key="4">
    <source>
        <dbReference type="Proteomes" id="UP000218334"/>
    </source>
</evidence>
<name>A0A2H3C2L6_9AGAR</name>
<gene>
    <name evidence="3" type="ORF">ARMSODRAFT_957220</name>
</gene>
<sequence length="229" mass="26259">MSSQRGNPPTQEPQVENLTRYSPRSRRWSKRGLLGIKSRDFIVEGNTFLSELKQNLTGNQGNDPFDYEQKLPEDKQYEELGPAARVWRTYLEECALFDREMVEGWKDGLDVLLVFDSRVRTLKDAEQDAVRRSAESTDVYALSWLFSMSSNPSVQSIVAQSIGALPLKSVDLVRQHMKGVSLMCVEVINNCVGTQTVLEPTQQAKVERLIRAHLRVRRRDDKTWFHIST</sequence>
<feature type="domain" description="DUF6535" evidence="2">
    <location>
        <begin position="87"/>
        <end position="115"/>
    </location>
</feature>
<dbReference type="EMBL" id="KZ293429">
    <property type="protein sequence ID" value="PBK69546.1"/>
    <property type="molecule type" value="Genomic_DNA"/>
</dbReference>
<feature type="non-terminal residue" evidence="3">
    <location>
        <position position="229"/>
    </location>
</feature>
<evidence type="ECO:0000256" key="1">
    <source>
        <dbReference type="SAM" id="MobiDB-lite"/>
    </source>
</evidence>
<evidence type="ECO:0000313" key="3">
    <source>
        <dbReference type="EMBL" id="PBK69546.1"/>
    </source>
</evidence>
<proteinExistence type="predicted"/>
<feature type="region of interest" description="Disordered" evidence="1">
    <location>
        <begin position="1"/>
        <end position="25"/>
    </location>
</feature>
<dbReference type="InterPro" id="IPR045338">
    <property type="entry name" value="DUF6535"/>
</dbReference>
<dbReference type="Proteomes" id="UP000218334">
    <property type="component" value="Unassembled WGS sequence"/>
</dbReference>
<reference evidence="4" key="1">
    <citation type="journal article" date="2017" name="Nat. Ecol. Evol.">
        <title>Genome expansion and lineage-specific genetic innovations in the forest pathogenic fungi Armillaria.</title>
        <authorList>
            <person name="Sipos G."/>
            <person name="Prasanna A.N."/>
            <person name="Walter M.C."/>
            <person name="O'Connor E."/>
            <person name="Balint B."/>
            <person name="Krizsan K."/>
            <person name="Kiss B."/>
            <person name="Hess J."/>
            <person name="Varga T."/>
            <person name="Slot J."/>
            <person name="Riley R."/>
            <person name="Boka B."/>
            <person name="Rigling D."/>
            <person name="Barry K."/>
            <person name="Lee J."/>
            <person name="Mihaltcheva S."/>
            <person name="LaButti K."/>
            <person name="Lipzen A."/>
            <person name="Waldron R."/>
            <person name="Moloney N.M."/>
            <person name="Sperisen C."/>
            <person name="Kredics L."/>
            <person name="Vagvoelgyi C."/>
            <person name="Patrignani A."/>
            <person name="Fitzpatrick D."/>
            <person name="Nagy I."/>
            <person name="Doyle S."/>
            <person name="Anderson J.B."/>
            <person name="Grigoriev I.V."/>
            <person name="Gueldener U."/>
            <person name="Muensterkoetter M."/>
            <person name="Nagy L.G."/>
        </authorList>
    </citation>
    <scope>NUCLEOTIDE SEQUENCE [LARGE SCALE GENOMIC DNA]</scope>
    <source>
        <strain evidence="4">28-4</strain>
    </source>
</reference>
<evidence type="ECO:0000259" key="2">
    <source>
        <dbReference type="Pfam" id="PF20153"/>
    </source>
</evidence>
<organism evidence="3 4">
    <name type="scientific">Armillaria solidipes</name>
    <dbReference type="NCBI Taxonomy" id="1076256"/>
    <lineage>
        <taxon>Eukaryota</taxon>
        <taxon>Fungi</taxon>
        <taxon>Dikarya</taxon>
        <taxon>Basidiomycota</taxon>
        <taxon>Agaricomycotina</taxon>
        <taxon>Agaricomycetes</taxon>
        <taxon>Agaricomycetidae</taxon>
        <taxon>Agaricales</taxon>
        <taxon>Marasmiineae</taxon>
        <taxon>Physalacriaceae</taxon>
        <taxon>Armillaria</taxon>
    </lineage>
</organism>
<accession>A0A2H3C2L6</accession>
<keyword evidence="4" id="KW-1185">Reference proteome</keyword>
<dbReference type="AlphaFoldDB" id="A0A2H3C2L6"/>